<accession>D6PK54</accession>
<proteinExistence type="predicted"/>
<evidence type="ECO:0008006" key="2">
    <source>
        <dbReference type="Google" id="ProtNLM"/>
    </source>
</evidence>
<dbReference type="GO" id="GO:0016740">
    <property type="term" value="F:transferase activity"/>
    <property type="evidence" value="ECO:0007669"/>
    <property type="project" value="InterPro"/>
</dbReference>
<dbReference type="InterPro" id="IPR001227">
    <property type="entry name" value="Ac_transferase_dom_sf"/>
</dbReference>
<dbReference type="AlphaFoldDB" id="D6PK54"/>
<organism evidence="1">
    <name type="scientific">uncultured organism MedDCM-OCT-S04-C478</name>
    <dbReference type="NCBI Taxonomy" id="743617"/>
    <lineage>
        <taxon>unclassified sequences</taxon>
        <taxon>environmental samples</taxon>
    </lineage>
</organism>
<protein>
    <recommendedName>
        <fullName evidence="2">Malonyl-CoA:ACP transacylase (MAT) domain-containing protein</fullName>
    </recommendedName>
</protein>
<sequence>MNWVAMFPGQGSQKAGMGEELLNLYPDLLIDEFEELLAGLLNKPFYKVNKVKLQKQILLSLTYSLFRTVTD</sequence>
<evidence type="ECO:0000313" key="1">
    <source>
        <dbReference type="EMBL" id="ADD96105.1"/>
    </source>
</evidence>
<dbReference type="SUPFAM" id="SSF52151">
    <property type="entry name" value="FabD/lysophospholipase-like"/>
    <property type="match status" value="1"/>
</dbReference>
<dbReference type="Gene3D" id="3.40.366.10">
    <property type="entry name" value="Malonyl-Coenzyme A Acyl Carrier Protein, domain 2"/>
    <property type="match status" value="1"/>
</dbReference>
<reference evidence="1" key="1">
    <citation type="journal article" date="2010" name="ISME J.">
        <title>Metagenome of the Mediterranean deep chlorophyll maximum studied by direct and fosmid library 454 pyrosequencing.</title>
        <authorList>
            <person name="Ghai R."/>
            <person name="Martin-Cuadrado A.B."/>
            <person name="Molto A.G."/>
            <person name="Heredia I.G."/>
            <person name="Cabrera R."/>
            <person name="Martin J."/>
            <person name="Verdu M."/>
            <person name="Deschamps P."/>
            <person name="Moreira D."/>
            <person name="Lopez-Garcia P."/>
            <person name="Mira A."/>
            <person name="Rodriguez-Valera F."/>
        </authorList>
    </citation>
    <scope>NUCLEOTIDE SEQUENCE</scope>
</reference>
<name>D6PK54_9ZZZZ</name>
<dbReference type="InterPro" id="IPR016035">
    <property type="entry name" value="Acyl_Trfase/lysoPLipase"/>
</dbReference>
<dbReference type="EMBL" id="GU943118">
    <property type="protein sequence ID" value="ADD96105.1"/>
    <property type="molecule type" value="Genomic_DNA"/>
</dbReference>